<dbReference type="CDD" id="cd06260">
    <property type="entry name" value="DUF820-like"/>
    <property type="match status" value="1"/>
</dbReference>
<keyword evidence="2" id="KW-0378">Hydrolase</keyword>
<comment type="caution">
    <text evidence="2">The sequence shown here is derived from an EMBL/GenBank/DDBJ whole genome shotgun (WGS) entry which is preliminary data.</text>
</comment>
<evidence type="ECO:0000313" key="2">
    <source>
        <dbReference type="EMBL" id="MBM2619769.1"/>
    </source>
</evidence>
<name>A0ABS2AIU2_9ACTN</name>
<dbReference type="InterPro" id="IPR012296">
    <property type="entry name" value="Nuclease_put_TT1808"/>
</dbReference>
<dbReference type="Gene3D" id="3.90.1570.10">
    <property type="entry name" value="tt1808, chain A"/>
    <property type="match status" value="1"/>
</dbReference>
<dbReference type="SUPFAM" id="SSF52980">
    <property type="entry name" value="Restriction endonuclease-like"/>
    <property type="match status" value="1"/>
</dbReference>
<dbReference type="Pfam" id="PF05685">
    <property type="entry name" value="Uma2"/>
    <property type="match status" value="1"/>
</dbReference>
<dbReference type="PANTHER" id="PTHR35400">
    <property type="entry name" value="SLR1083 PROTEIN"/>
    <property type="match status" value="1"/>
</dbReference>
<dbReference type="InterPro" id="IPR011335">
    <property type="entry name" value="Restrct_endonuc-II-like"/>
</dbReference>
<dbReference type="PANTHER" id="PTHR35400:SF3">
    <property type="entry name" value="SLL1072 PROTEIN"/>
    <property type="match status" value="1"/>
</dbReference>
<feature type="domain" description="Putative restriction endonuclease" evidence="1">
    <location>
        <begin position="23"/>
        <end position="187"/>
    </location>
</feature>
<dbReference type="EMBL" id="JAENHP010000012">
    <property type="protein sequence ID" value="MBM2619769.1"/>
    <property type="molecule type" value="Genomic_DNA"/>
</dbReference>
<proteinExistence type="predicted"/>
<keyword evidence="2" id="KW-0540">Nuclease</keyword>
<reference evidence="2 3" key="1">
    <citation type="submission" date="2021-01" db="EMBL/GenBank/DDBJ databases">
        <title>Actinoplanes sp. nov. LDG1-06 isolated from lichen.</title>
        <authorList>
            <person name="Saeng-In P."/>
            <person name="Phongsopitanun W."/>
            <person name="Kanchanasin P."/>
            <person name="Yuki M."/>
            <person name="Kudo T."/>
            <person name="Ohkuma M."/>
            <person name="Tanasupawat S."/>
        </authorList>
    </citation>
    <scope>NUCLEOTIDE SEQUENCE [LARGE SCALE GENOMIC DNA]</scope>
    <source>
        <strain evidence="2 3">LDG1-06</strain>
    </source>
</reference>
<accession>A0ABS2AIU2</accession>
<keyword evidence="2" id="KW-0255">Endonuclease</keyword>
<dbReference type="Proteomes" id="UP000632138">
    <property type="component" value="Unassembled WGS sequence"/>
</dbReference>
<protein>
    <submittedName>
        <fullName evidence="2">Uma2 family endonuclease</fullName>
    </submittedName>
</protein>
<keyword evidence="3" id="KW-1185">Reference proteome</keyword>
<gene>
    <name evidence="2" type="ORF">JIG36_30095</name>
</gene>
<dbReference type="GO" id="GO:0004519">
    <property type="term" value="F:endonuclease activity"/>
    <property type="evidence" value="ECO:0007669"/>
    <property type="project" value="UniProtKB-KW"/>
</dbReference>
<evidence type="ECO:0000313" key="3">
    <source>
        <dbReference type="Proteomes" id="UP000632138"/>
    </source>
</evidence>
<organism evidence="2 3">
    <name type="scientific">Paractinoplanes ovalisporus</name>
    <dbReference type="NCBI Taxonomy" id="2810368"/>
    <lineage>
        <taxon>Bacteria</taxon>
        <taxon>Bacillati</taxon>
        <taxon>Actinomycetota</taxon>
        <taxon>Actinomycetes</taxon>
        <taxon>Micromonosporales</taxon>
        <taxon>Micromonosporaceae</taxon>
        <taxon>Paractinoplanes</taxon>
    </lineage>
</organism>
<evidence type="ECO:0000259" key="1">
    <source>
        <dbReference type="Pfam" id="PF05685"/>
    </source>
</evidence>
<sequence>MSACDTLPMTEVNLDRPEPWTEAEFLALDRHANRIELIDGGLWVSPGPNVPHQGISYLLHTALRPAARSANLKTFEAVNLRLQTNRILVPDLVVVDWSVRLGTVVEPADVTLVAEIVSPSTGRMDRFAKSDLYAAAKIDWYLLVEPEMPDYQGVTLRLLRRRNSRYVEEAVAKPGEELLAHEPFPITIRTTELVEF</sequence>
<dbReference type="InterPro" id="IPR008538">
    <property type="entry name" value="Uma2"/>
</dbReference>